<evidence type="ECO:0000259" key="7">
    <source>
        <dbReference type="PROSITE" id="PS52004"/>
    </source>
</evidence>
<keyword evidence="2" id="KW-0597">Phosphoprotein</keyword>
<dbReference type="PROSITE" id="PS50075">
    <property type="entry name" value="CARRIER"/>
    <property type="match status" value="1"/>
</dbReference>
<organism evidence="8">
    <name type="scientific">Nonomuraea spiralis</name>
    <dbReference type="NCBI Taxonomy" id="46182"/>
    <lineage>
        <taxon>Bacteria</taxon>
        <taxon>Bacillati</taxon>
        <taxon>Actinomycetota</taxon>
        <taxon>Actinomycetes</taxon>
        <taxon>Streptosporangiales</taxon>
        <taxon>Streptosporangiaceae</taxon>
        <taxon>Nonomuraea</taxon>
    </lineage>
</organism>
<dbReference type="PANTHER" id="PTHR43775:SF51">
    <property type="entry name" value="INACTIVE PHENOLPHTHIOCEROL SYNTHESIS POLYKETIDE SYNTHASE TYPE I PKS1-RELATED"/>
    <property type="match status" value="1"/>
</dbReference>
<dbReference type="Gene3D" id="3.40.47.10">
    <property type="match status" value="1"/>
</dbReference>
<feature type="region of interest" description="Disordered" evidence="5">
    <location>
        <begin position="447"/>
        <end position="481"/>
    </location>
</feature>
<dbReference type="InterPro" id="IPR036736">
    <property type="entry name" value="ACP-like_sf"/>
</dbReference>
<dbReference type="InterPro" id="IPR016039">
    <property type="entry name" value="Thiolase-like"/>
</dbReference>
<dbReference type="InterPro" id="IPR016035">
    <property type="entry name" value="Acyl_Trfase/lysoPLipase"/>
</dbReference>
<reference evidence="8" key="1">
    <citation type="submission" date="2012-07" db="EMBL/GenBank/DDBJ databases">
        <title>Isolation and Characterization of the Pyralomicin Biosynthetic Gene Cluster from Nonomuraea spiralis IMC A-0156.</title>
        <authorList>
            <person name="Flatt P.M."/>
            <person name="Wu X."/>
            <person name="Walters M."/>
            <person name="Perry S."/>
            <person name="Mahmud T."/>
        </authorList>
    </citation>
    <scope>NUCLEOTIDE SEQUENCE</scope>
    <source>
        <strain evidence="8">IMC A-0156</strain>
    </source>
</reference>
<dbReference type="CDD" id="cd08955">
    <property type="entry name" value="KR_2_FAS_SDR_x"/>
    <property type="match status" value="1"/>
</dbReference>
<protein>
    <submittedName>
        <fullName evidence="8">PrlP</fullName>
    </submittedName>
</protein>
<dbReference type="InterPro" id="IPR020806">
    <property type="entry name" value="PKS_PP-bd"/>
</dbReference>
<dbReference type="Pfam" id="PF22621">
    <property type="entry name" value="CurL-like_PKS_C"/>
    <property type="match status" value="1"/>
</dbReference>
<dbReference type="SMART" id="SM00825">
    <property type="entry name" value="PKS_KS"/>
    <property type="match status" value="1"/>
</dbReference>
<evidence type="ECO:0000259" key="6">
    <source>
        <dbReference type="PROSITE" id="PS50075"/>
    </source>
</evidence>
<dbReference type="SUPFAM" id="SSF53901">
    <property type="entry name" value="Thiolase-like"/>
    <property type="match status" value="1"/>
</dbReference>
<dbReference type="InterPro" id="IPR014043">
    <property type="entry name" value="Acyl_transferase_dom"/>
</dbReference>
<dbReference type="GO" id="GO:0071770">
    <property type="term" value="P:DIM/DIP cell wall layer assembly"/>
    <property type="evidence" value="ECO:0007669"/>
    <property type="project" value="TreeGrafter"/>
</dbReference>
<dbReference type="PROSITE" id="PS52004">
    <property type="entry name" value="KS3_2"/>
    <property type="match status" value="1"/>
</dbReference>
<dbReference type="Gene3D" id="1.10.1200.10">
    <property type="entry name" value="ACP-like"/>
    <property type="match status" value="1"/>
</dbReference>
<keyword evidence="3" id="KW-0808">Transferase</keyword>
<dbReference type="GO" id="GO:0004312">
    <property type="term" value="F:fatty acid synthase activity"/>
    <property type="evidence" value="ECO:0007669"/>
    <property type="project" value="TreeGrafter"/>
</dbReference>
<dbReference type="InterPro" id="IPR018201">
    <property type="entry name" value="Ketoacyl_synth_AS"/>
</dbReference>
<dbReference type="Pfam" id="PF08659">
    <property type="entry name" value="KR"/>
    <property type="match status" value="1"/>
</dbReference>
<dbReference type="GO" id="GO:0005886">
    <property type="term" value="C:plasma membrane"/>
    <property type="evidence" value="ECO:0007669"/>
    <property type="project" value="TreeGrafter"/>
</dbReference>
<dbReference type="GO" id="GO:0004315">
    <property type="term" value="F:3-oxoacyl-[acyl-carrier-protein] synthase activity"/>
    <property type="evidence" value="ECO:0007669"/>
    <property type="project" value="InterPro"/>
</dbReference>
<keyword evidence="1" id="KW-0596">Phosphopantetheine</keyword>
<dbReference type="InterPro" id="IPR050091">
    <property type="entry name" value="PKS_NRPS_Biosynth_Enz"/>
</dbReference>
<dbReference type="SMART" id="SM00827">
    <property type="entry name" value="PKS_AT"/>
    <property type="match status" value="1"/>
</dbReference>
<dbReference type="InterPro" id="IPR057326">
    <property type="entry name" value="KR_dom"/>
</dbReference>
<name>L7SVW8_9ACTN</name>
<gene>
    <name evidence="8" type="primary">prlP</name>
</gene>
<dbReference type="Pfam" id="PF02801">
    <property type="entry name" value="Ketoacyl-synt_C"/>
    <property type="match status" value="1"/>
</dbReference>
<dbReference type="SUPFAM" id="SSF52151">
    <property type="entry name" value="FabD/lysophospholipase-like"/>
    <property type="match status" value="1"/>
</dbReference>
<proteinExistence type="predicted"/>
<dbReference type="FunFam" id="3.40.47.10:FF:000019">
    <property type="entry name" value="Polyketide synthase type I"/>
    <property type="match status" value="1"/>
</dbReference>
<dbReference type="Gene3D" id="3.30.70.3290">
    <property type="match status" value="1"/>
</dbReference>
<evidence type="ECO:0000256" key="4">
    <source>
        <dbReference type="ARBA" id="ARBA00023315"/>
    </source>
</evidence>
<dbReference type="InterPro" id="IPR014030">
    <property type="entry name" value="Ketoacyl_synth_N"/>
</dbReference>
<evidence type="ECO:0000256" key="3">
    <source>
        <dbReference type="ARBA" id="ARBA00022679"/>
    </source>
</evidence>
<dbReference type="Pfam" id="PF00109">
    <property type="entry name" value="ketoacyl-synt"/>
    <property type="match status" value="1"/>
</dbReference>
<dbReference type="CDD" id="cd00833">
    <property type="entry name" value="PKS"/>
    <property type="match status" value="1"/>
</dbReference>
<dbReference type="PROSITE" id="PS00606">
    <property type="entry name" value="KS3_1"/>
    <property type="match status" value="1"/>
</dbReference>
<feature type="domain" description="Ketosynthase family 3 (KS3)" evidence="7">
    <location>
        <begin position="31"/>
        <end position="457"/>
    </location>
</feature>
<dbReference type="Pfam" id="PF00550">
    <property type="entry name" value="PP-binding"/>
    <property type="match status" value="1"/>
</dbReference>
<dbReference type="PANTHER" id="PTHR43775">
    <property type="entry name" value="FATTY ACID SYNTHASE"/>
    <property type="match status" value="1"/>
</dbReference>
<dbReference type="SUPFAM" id="SSF55048">
    <property type="entry name" value="Probable ACP-binding domain of malonyl-CoA ACP transacylase"/>
    <property type="match status" value="1"/>
</dbReference>
<evidence type="ECO:0000313" key="8">
    <source>
        <dbReference type="EMBL" id="AGC24270.1"/>
    </source>
</evidence>
<dbReference type="InterPro" id="IPR001227">
    <property type="entry name" value="Ac_transferase_dom_sf"/>
</dbReference>
<evidence type="ECO:0000256" key="5">
    <source>
        <dbReference type="SAM" id="MobiDB-lite"/>
    </source>
</evidence>
<dbReference type="InterPro" id="IPR006162">
    <property type="entry name" value="Ppantetheine_attach_site"/>
</dbReference>
<sequence length="1722" mass="182892">MTQADLRARLIEALRVIEQLEGRLAAGGSAPEPIAVVGAGCRLPGGVDGPDSFWKLLSDGTDAVSEFPAGRADLAAWYDPDPDRPGTTYVRHGCFVDQVDRFEPEVFGISPREAIGMDPQQRLALEVAWEALEHAGYAPDSLTGSATGVFLGVSTTDYVRLRQERGDPADVDAYQLMGEPSFTAGRISFVLGLMGPSQVVDTACSSSLVALHDACQALRLGECDMALAGGVNLMLSPYSFVLLSKFRGLAPDGRCKTFDAAADGYGRGEGAGIVVLKRLSDAERDRDHVLAVIRGTAVAHDGRSSGMTVPNPASQQAVIRDALKQAGLTPADIDYVEAHGTGTALGDPIELRALQAVIGQAHSRAAPLLVGSVKTNIGHLEAAAGVAGLLKVVLSLHHREIPPHLHFTDPNPNVDWSGLHVRVADERRPWPVRGGVRAGGISSFGASGTNAHAVVTEPPPRPVPAQAPGPRREHGVLTLSARTEGSLRELAKAYASWLRTPGTGSIEDVCRTSQSGRGRMAKGLAVVGDSSAELARALETFGRGEHDDGWTGVALAPHRNRGLAWLFTGQGAQYGRMGEDLRAEPAYREAIERVAELMDPLLDQPLAALLDLPDDAGSPIHLTGNTQPALFAVEYALSRLWMSWGVRPAVVMGHSVGEITAACVAGVLSLPDAVELVAARGRLMQALPAGGVMATLVCDEERALRAIQGFEELVSVAAVNGPADTVIAGPAREVARITDALAAEGVKHRLLKVSHAFHSPLLKPMLDDLRAVARGVRHHEPEIRLLSNVTGDEWGEEQRDPEYWVRHALAPVRFHDGIRRLHRDGLRTFLEIGPQPVLLGLGARALDDPGCLWLPSLRKNHDGRRRTIAALGALHLRGVAVDWAAVHGGAGFDRVPLPTHVWDRTRHWFTEVEPGAPVMRGRPGASGPGVRLPVALPTYEVAADAEAGLERLVELARQAAADAFGGVWHRAAAVELAEPVAAGQTLQVTVERDGDGPAAFTVRGRDDGEAAASAPWRLHARGVLHGGAVRESDGIDGDEDVVVPAGERHPLVAAAVALSGAETATPAGFETLAWDPGPPVASVRVRRRSAEAEFRTAGGRVSGRVTGLRTAQPGEQAAARWRDPAELVFELDWQEAPLPAAGGLDGERWLLFRDGHGVAERLAEQVREQGGHPRLVRHAPGVGVAGLLAEGRPHRVVVLTGLDAPDLDEADEDALVAFRDQAELLAVEVVQALRDRPGVTVHLVTRGAVPAAPGRRQHRAAAAGLWGLGRVIALEHPGLWGGAVDLDPAGPADGTGRLLDALVHSAEDQIALREARALVCRLVRRPLPAERLQAAPPIRADGAYLVTGAFGGIGVTVARWLAGHGARRLVLLGRTALPERERWDDPGLTAAQTERIAVVRALEALGAEVTVEAADVADAAAVRAAVARLEAGGVPLRGVVHAAGVSRPQVLAEVDRAGYAAVWRPKVLGGWALHRATRESELDFFLGFSSIAAAWGSLYLAGYAAANAFLDGLAQDRRARGLPGLSVDWGQWELPSKLYGADVRSFLAASGLRALPAGQGLRLLGALLGADRVQPVVCAADWPAYKATLEIRGPKPVLEQVEAAQAAEEPAGEAAPVLEELRGCPPDERPAVVSGYLRDQLAQILGLERSRLDTEFRLLDLGIDSLMVMELIRRVRRDLRIDCPAKDFFATDAAEWDTLLLRQAAQHHAFDMSATEVGSDDR</sequence>
<dbReference type="Gene3D" id="3.40.366.10">
    <property type="entry name" value="Malonyl-Coenzyme A Acyl Carrier Protein, domain 2"/>
    <property type="match status" value="1"/>
</dbReference>
<dbReference type="InterPro" id="IPR036291">
    <property type="entry name" value="NAD(P)-bd_dom_sf"/>
</dbReference>
<dbReference type="EMBL" id="JX424761">
    <property type="protein sequence ID" value="AGC24270.1"/>
    <property type="molecule type" value="Genomic_DNA"/>
</dbReference>
<dbReference type="SMART" id="SM00822">
    <property type="entry name" value="PKS_KR"/>
    <property type="match status" value="1"/>
</dbReference>
<dbReference type="SUPFAM" id="SSF51735">
    <property type="entry name" value="NAD(P)-binding Rossmann-fold domains"/>
    <property type="match status" value="2"/>
</dbReference>
<keyword evidence="4" id="KW-0012">Acyltransferase</keyword>
<dbReference type="GO" id="GO:0006633">
    <property type="term" value="P:fatty acid biosynthetic process"/>
    <property type="evidence" value="ECO:0007669"/>
    <property type="project" value="InterPro"/>
</dbReference>
<dbReference type="InterPro" id="IPR013968">
    <property type="entry name" value="PKS_KR"/>
</dbReference>
<feature type="compositionally biased region" description="Pro residues" evidence="5">
    <location>
        <begin position="457"/>
        <end position="467"/>
    </location>
</feature>
<evidence type="ECO:0000256" key="2">
    <source>
        <dbReference type="ARBA" id="ARBA00022553"/>
    </source>
</evidence>
<dbReference type="InterPro" id="IPR009081">
    <property type="entry name" value="PP-bd_ACP"/>
</dbReference>
<evidence type="ECO:0000256" key="1">
    <source>
        <dbReference type="ARBA" id="ARBA00022450"/>
    </source>
</evidence>
<dbReference type="Gene3D" id="3.40.50.720">
    <property type="entry name" value="NAD(P)-binding Rossmann-like Domain"/>
    <property type="match status" value="1"/>
</dbReference>
<feature type="domain" description="Carrier" evidence="6">
    <location>
        <begin position="1628"/>
        <end position="1712"/>
    </location>
</feature>
<dbReference type="GO" id="GO:0031177">
    <property type="term" value="F:phosphopantetheine binding"/>
    <property type="evidence" value="ECO:0007669"/>
    <property type="project" value="InterPro"/>
</dbReference>
<dbReference type="InterPro" id="IPR014031">
    <property type="entry name" value="Ketoacyl_synth_C"/>
</dbReference>
<dbReference type="SUPFAM" id="SSF47336">
    <property type="entry name" value="ACP-like"/>
    <property type="match status" value="1"/>
</dbReference>
<dbReference type="GO" id="GO:0005737">
    <property type="term" value="C:cytoplasm"/>
    <property type="evidence" value="ECO:0007669"/>
    <property type="project" value="TreeGrafter"/>
</dbReference>
<dbReference type="InterPro" id="IPR020841">
    <property type="entry name" value="PKS_Beta-ketoAc_synthase_dom"/>
</dbReference>
<accession>L7SVW8</accession>
<dbReference type="InterPro" id="IPR016036">
    <property type="entry name" value="Malonyl_transacylase_ACP-bd"/>
</dbReference>
<dbReference type="PROSITE" id="PS00012">
    <property type="entry name" value="PHOSPHOPANTETHEINE"/>
    <property type="match status" value="1"/>
</dbReference>
<dbReference type="SMART" id="SM00823">
    <property type="entry name" value="PKS_PP"/>
    <property type="match status" value="1"/>
</dbReference>
<dbReference type="Pfam" id="PF00698">
    <property type="entry name" value="Acyl_transf_1"/>
    <property type="match status" value="1"/>
</dbReference>